<sequence>MLPALLLAAALAHPLDGVLRVDPVPTPGPLTAEVAFRAAAPGGEVTTFSGTCPWPDPARPLVHRWKGILPGDGPRILRHLRITFRDGAGKVVATVFKDPGGRVDPRGLRGLVLHVVPGVAAGVFDSGEVRLELEIGGR</sequence>
<evidence type="ECO:0000313" key="1">
    <source>
        <dbReference type="EMBL" id="BDU75745.1"/>
    </source>
</evidence>
<dbReference type="KEGG" id="msea:METESE_07030"/>
<dbReference type="Proteomes" id="UP001228113">
    <property type="component" value="Chromosome"/>
</dbReference>
<dbReference type="AlphaFoldDB" id="A0AA48GU85"/>
<gene>
    <name evidence="1" type="ORF">METESE_07030</name>
</gene>
<dbReference type="EMBL" id="AP027081">
    <property type="protein sequence ID" value="BDU75745.1"/>
    <property type="molecule type" value="Genomic_DNA"/>
</dbReference>
<keyword evidence="2" id="KW-1185">Reference proteome</keyword>
<reference evidence="1" key="1">
    <citation type="journal article" date="2023" name="Int. J. Syst. Evol. Microbiol.">
        <title>Mesoterricola silvestris gen. nov., sp. nov., Mesoterricola sediminis sp. nov., Geothrix oryzae sp. nov., Geothrix edaphica sp. nov., Geothrix rubra sp. nov., and Geothrix limicola sp. nov., six novel members of Acidobacteriota isolated from soils.</title>
        <authorList>
            <person name="Itoh H."/>
            <person name="Sugisawa Y."/>
            <person name="Mise K."/>
            <person name="Xu Z."/>
            <person name="Kuniyasu M."/>
            <person name="Ushijima N."/>
            <person name="Kawano K."/>
            <person name="Kobayashi E."/>
            <person name="Shiratori Y."/>
            <person name="Masuda Y."/>
            <person name="Senoo K."/>
        </authorList>
    </citation>
    <scope>NUCLEOTIDE SEQUENCE</scope>
    <source>
        <strain evidence="1">W786</strain>
    </source>
</reference>
<name>A0AA48GU85_9BACT</name>
<accession>A0AA48GU85</accession>
<dbReference type="RefSeq" id="WP_243329219.1">
    <property type="nucleotide sequence ID" value="NZ_AP027081.1"/>
</dbReference>
<evidence type="ECO:0000313" key="2">
    <source>
        <dbReference type="Proteomes" id="UP001228113"/>
    </source>
</evidence>
<protein>
    <submittedName>
        <fullName evidence="1">Uncharacterized protein</fullName>
    </submittedName>
</protein>
<proteinExistence type="predicted"/>
<organism evidence="1 2">
    <name type="scientific">Mesoterricola sediminis</name>
    <dbReference type="NCBI Taxonomy" id="2927980"/>
    <lineage>
        <taxon>Bacteria</taxon>
        <taxon>Pseudomonadati</taxon>
        <taxon>Acidobacteriota</taxon>
        <taxon>Holophagae</taxon>
        <taxon>Holophagales</taxon>
        <taxon>Holophagaceae</taxon>
        <taxon>Mesoterricola</taxon>
    </lineage>
</organism>